<reference evidence="1 2" key="1">
    <citation type="journal article" date="2014" name="Genome Announc.">
        <title>Complete Genome Sequence of Mycoplasma ovis Strain Michigan, a Hemoplasma of Sheep with Two Distinct 16S rRNA Genes.</title>
        <authorList>
            <person name="Deshuillers P.L."/>
            <person name="Santos A.P."/>
            <person name="do Nascimento N.C."/>
            <person name="Hampel J.A."/>
            <person name="Bergin I.L."/>
            <person name="Dyson M.C."/>
            <person name="Messick J.B."/>
        </authorList>
    </citation>
    <scope>NUCLEOTIDE SEQUENCE [LARGE SCALE GENOMIC DNA]</scope>
    <source>
        <strain evidence="1 2">Michigan</strain>
    </source>
</reference>
<name>A0ABM5P1V0_9MOLU</name>
<accession>A0ABM5P1V0</accession>
<dbReference type="EMBL" id="CP006935">
    <property type="protein sequence ID" value="AHC40461.1"/>
    <property type="molecule type" value="Genomic_DNA"/>
</dbReference>
<evidence type="ECO:0000313" key="2">
    <source>
        <dbReference type="Proteomes" id="UP000018745"/>
    </source>
</evidence>
<organism evidence="1 2">
    <name type="scientific">Mycoplasma ovis str. Michigan</name>
    <dbReference type="NCBI Taxonomy" id="1415773"/>
    <lineage>
        <taxon>Bacteria</taxon>
        <taxon>Bacillati</taxon>
        <taxon>Mycoplasmatota</taxon>
        <taxon>Mollicutes</taxon>
        <taxon>Mycoplasmataceae</taxon>
        <taxon>Mycoplasma</taxon>
    </lineage>
</organism>
<dbReference type="Proteomes" id="UP000018745">
    <property type="component" value="Chromosome"/>
</dbReference>
<sequence>MKRKWLTSIFFSVKSVSKIGNEVSFTFKNGYQEKEVEKKLYDWNPIFSILNGKTLEDICKVEGKNLSWDNGKYQAKILIVNLFIFSGLKNFVRNI</sequence>
<dbReference type="RefSeq" id="WP_024071471.1">
    <property type="nucleotide sequence ID" value="NC_023062.1"/>
</dbReference>
<proteinExistence type="predicted"/>
<protein>
    <recommendedName>
        <fullName evidence="3">DUF2442 domain-containing protein</fullName>
    </recommendedName>
</protein>
<evidence type="ECO:0000313" key="1">
    <source>
        <dbReference type="EMBL" id="AHC40461.1"/>
    </source>
</evidence>
<gene>
    <name evidence="1" type="ORF">OVS_03560</name>
</gene>
<keyword evidence="2" id="KW-1185">Reference proteome</keyword>
<evidence type="ECO:0008006" key="3">
    <source>
        <dbReference type="Google" id="ProtNLM"/>
    </source>
</evidence>